<dbReference type="PANTHER" id="PTHR46098:SF1">
    <property type="entry name" value="TRNA (CYTOSINE(38)-C(5))-METHYLTRANSFERASE"/>
    <property type="match status" value="1"/>
</dbReference>
<evidence type="ECO:0000313" key="8">
    <source>
        <dbReference type="EMBL" id="CUQ10671.1"/>
    </source>
</evidence>
<keyword evidence="2 6" id="KW-0489">Methyltransferase</keyword>
<dbReference type="OrthoDB" id="9813719at2"/>
<keyword evidence="3 6" id="KW-0808">Transferase</keyword>
<dbReference type="NCBIfam" id="TIGR00675">
    <property type="entry name" value="dcm"/>
    <property type="match status" value="1"/>
</dbReference>
<evidence type="ECO:0000256" key="2">
    <source>
        <dbReference type="ARBA" id="ARBA00022603"/>
    </source>
</evidence>
<proteinExistence type="inferred from homology"/>
<evidence type="ECO:0000256" key="1">
    <source>
        <dbReference type="ARBA" id="ARBA00011975"/>
    </source>
</evidence>
<keyword evidence="5" id="KW-0680">Restriction system</keyword>
<dbReference type="PANTHER" id="PTHR46098">
    <property type="entry name" value="TRNA (CYTOSINE(38)-C(5))-METHYLTRANSFERASE"/>
    <property type="match status" value="1"/>
</dbReference>
<sequence length="341" mass="36766">MPDRLTHVSLFSGIGGLDLAAEAAGFETVCQCEWADYPYSILQKHWPDVPKFRDITTFTKEAFFEKTGLETVTILSGGFPCQPFSTAGKRRGFADERYLWPEMCRVITELRPRWVLGENVAGFINMGLDKTIFDLAKAGYAVLPFVFPACGVGAWHERQRTFIVAADVSHTPCLRQIHGAGRCQPGCVPVGQRDIPQTEQGWVHLEPQPVGGGVLPDPSGVGGLPFHPETGGLPGQIPDLQPVGSGDPAGAAPFRESGAEPGLGGMAHGIPPEMDGRILWRAEPEGVPRMTEDTDNRALRLKTLGNAVCPPQAYPIFQYIAMIETGACVNICPYGIGGDAL</sequence>
<dbReference type="InterPro" id="IPR029063">
    <property type="entry name" value="SAM-dependent_MTases_sf"/>
</dbReference>
<dbReference type="GO" id="GO:0032259">
    <property type="term" value="P:methylation"/>
    <property type="evidence" value="ECO:0007669"/>
    <property type="project" value="UniProtKB-KW"/>
</dbReference>
<dbReference type="GO" id="GO:0009307">
    <property type="term" value="P:DNA restriction-modification system"/>
    <property type="evidence" value="ECO:0007669"/>
    <property type="project" value="UniProtKB-KW"/>
</dbReference>
<feature type="active site" evidence="6">
    <location>
        <position position="81"/>
    </location>
</feature>
<evidence type="ECO:0000256" key="6">
    <source>
        <dbReference type="PROSITE-ProRule" id="PRU01016"/>
    </source>
</evidence>
<dbReference type="Pfam" id="PF00145">
    <property type="entry name" value="DNA_methylase"/>
    <property type="match status" value="1"/>
</dbReference>
<dbReference type="EMBL" id="CZBE01000026">
    <property type="protein sequence ID" value="CUQ10671.1"/>
    <property type="molecule type" value="Genomic_DNA"/>
</dbReference>
<evidence type="ECO:0000256" key="5">
    <source>
        <dbReference type="ARBA" id="ARBA00022747"/>
    </source>
</evidence>
<dbReference type="AlphaFoldDB" id="A0A174TQH4"/>
<reference evidence="8 9" key="1">
    <citation type="submission" date="2015-09" db="EMBL/GenBank/DDBJ databases">
        <authorList>
            <consortium name="Pathogen Informatics"/>
        </authorList>
    </citation>
    <scope>NUCLEOTIDE SEQUENCE [LARGE SCALE GENOMIC DNA]</scope>
    <source>
        <strain evidence="8 9">2789STDY5834939</strain>
    </source>
</reference>
<comment type="similarity">
    <text evidence="6 7">Belongs to the class I-like SAM-binding methyltransferase superfamily. C5-methyltransferase family.</text>
</comment>
<dbReference type="InterPro" id="IPR001525">
    <property type="entry name" value="C5_MeTfrase"/>
</dbReference>
<dbReference type="Gene3D" id="3.40.50.150">
    <property type="entry name" value="Vaccinia Virus protein VP39"/>
    <property type="match status" value="1"/>
</dbReference>
<evidence type="ECO:0000313" key="9">
    <source>
        <dbReference type="Proteomes" id="UP000095765"/>
    </source>
</evidence>
<evidence type="ECO:0000256" key="7">
    <source>
        <dbReference type="RuleBase" id="RU000416"/>
    </source>
</evidence>
<dbReference type="RefSeq" id="WP_055245863.1">
    <property type="nucleotide sequence ID" value="NZ_CZBE01000026.1"/>
</dbReference>
<dbReference type="Proteomes" id="UP000095765">
    <property type="component" value="Unassembled WGS sequence"/>
</dbReference>
<dbReference type="GO" id="GO:0003886">
    <property type="term" value="F:DNA (cytosine-5-)-methyltransferase activity"/>
    <property type="evidence" value="ECO:0007669"/>
    <property type="project" value="UniProtKB-EC"/>
</dbReference>
<name>A0A174TQH4_9FIRM</name>
<organism evidence="8 9">
    <name type="scientific">Anaerotruncus colihominis</name>
    <dbReference type="NCBI Taxonomy" id="169435"/>
    <lineage>
        <taxon>Bacteria</taxon>
        <taxon>Bacillati</taxon>
        <taxon>Bacillota</taxon>
        <taxon>Clostridia</taxon>
        <taxon>Eubacteriales</taxon>
        <taxon>Oscillospiraceae</taxon>
        <taxon>Anaerotruncus</taxon>
    </lineage>
</organism>
<dbReference type="SUPFAM" id="SSF53335">
    <property type="entry name" value="S-adenosyl-L-methionine-dependent methyltransferases"/>
    <property type="match status" value="1"/>
</dbReference>
<protein>
    <recommendedName>
        <fullName evidence="1">DNA (cytosine-5-)-methyltransferase</fullName>
        <ecNumber evidence="1">2.1.1.37</ecNumber>
    </recommendedName>
</protein>
<keyword evidence="4 6" id="KW-0949">S-adenosyl-L-methionine</keyword>
<dbReference type="PRINTS" id="PR00105">
    <property type="entry name" value="C5METTRFRASE"/>
</dbReference>
<accession>A0A174TQH4</accession>
<dbReference type="InterPro" id="IPR050750">
    <property type="entry name" value="C5-MTase"/>
</dbReference>
<gene>
    <name evidence="8" type="primary">hhaIM_2</name>
    <name evidence="8" type="ORF">ERS852551_03134</name>
</gene>
<dbReference type="EC" id="2.1.1.37" evidence="1"/>
<evidence type="ECO:0000256" key="3">
    <source>
        <dbReference type="ARBA" id="ARBA00022679"/>
    </source>
</evidence>
<dbReference type="PROSITE" id="PS51679">
    <property type="entry name" value="SAM_MT_C5"/>
    <property type="match status" value="1"/>
</dbReference>
<evidence type="ECO:0000256" key="4">
    <source>
        <dbReference type="ARBA" id="ARBA00022691"/>
    </source>
</evidence>